<sequence length="122" mass="13311">MKGAHLPDWALSRAGPQLGSARRSAGEWLAPSSVTVRIVSIWVVMAPLMLPSPMIHAVARFTMGLAHRRTMAIRSVGVVHQRHGGHGMHLGMRSAWRDAPSSAMPIMRVGMRLRIGVTESDE</sequence>
<protein>
    <submittedName>
        <fullName evidence="2">Uncharacterized protein</fullName>
    </submittedName>
</protein>
<comment type="caution">
    <text evidence="2">The sequence shown here is derived from an EMBL/GenBank/DDBJ whole genome shotgun (WGS) entry which is preliminary data.</text>
</comment>
<keyword evidence="1" id="KW-1133">Transmembrane helix</keyword>
<organism evidence="2 3">
    <name type="scientific">Cupriavidus pinatubonensis</name>
    <dbReference type="NCBI Taxonomy" id="248026"/>
    <lineage>
        <taxon>Bacteria</taxon>
        <taxon>Pseudomonadati</taxon>
        <taxon>Pseudomonadota</taxon>
        <taxon>Betaproteobacteria</taxon>
        <taxon>Burkholderiales</taxon>
        <taxon>Burkholderiaceae</taxon>
        <taxon>Cupriavidus</taxon>
    </lineage>
</organism>
<keyword evidence="1" id="KW-0472">Membrane</keyword>
<dbReference type="EMBL" id="CAJZAF010000003">
    <property type="protein sequence ID" value="CAG9166399.1"/>
    <property type="molecule type" value="Genomic_DNA"/>
</dbReference>
<evidence type="ECO:0000313" key="2">
    <source>
        <dbReference type="EMBL" id="CAG9166399.1"/>
    </source>
</evidence>
<dbReference type="Proteomes" id="UP000701702">
    <property type="component" value="Unassembled WGS sequence"/>
</dbReference>
<feature type="transmembrane region" description="Helical" evidence="1">
    <location>
        <begin position="38"/>
        <end position="59"/>
    </location>
</feature>
<name>A0ABN7XZ75_9BURK</name>
<gene>
    <name evidence="2" type="ORF">LMG23994_00977</name>
</gene>
<proteinExistence type="predicted"/>
<evidence type="ECO:0000313" key="3">
    <source>
        <dbReference type="Proteomes" id="UP000701702"/>
    </source>
</evidence>
<reference evidence="2 3" key="1">
    <citation type="submission" date="2021-08" db="EMBL/GenBank/DDBJ databases">
        <authorList>
            <person name="Peeters C."/>
        </authorList>
    </citation>
    <scope>NUCLEOTIDE SEQUENCE [LARGE SCALE GENOMIC DNA]</scope>
    <source>
        <strain evidence="2 3">LMG 23994</strain>
    </source>
</reference>
<accession>A0ABN7XZ75</accession>
<evidence type="ECO:0000256" key="1">
    <source>
        <dbReference type="SAM" id="Phobius"/>
    </source>
</evidence>
<keyword evidence="3" id="KW-1185">Reference proteome</keyword>
<keyword evidence="1" id="KW-0812">Transmembrane</keyword>